<dbReference type="CDD" id="cd10454">
    <property type="entry name" value="GIY-YIG_COG3680_Meta"/>
    <property type="match status" value="1"/>
</dbReference>
<dbReference type="GO" id="GO:0004520">
    <property type="term" value="F:DNA endonuclease activity"/>
    <property type="evidence" value="ECO:0007669"/>
    <property type="project" value="TreeGrafter"/>
</dbReference>
<dbReference type="SMART" id="SM00248">
    <property type="entry name" value="ANK"/>
    <property type="match status" value="3"/>
</dbReference>
<dbReference type="Pfam" id="PF03020">
    <property type="entry name" value="LEM"/>
    <property type="match status" value="1"/>
</dbReference>
<dbReference type="OrthoDB" id="1601181at2759"/>
<organism evidence="4">
    <name type="scientific">Bactrocera latifrons</name>
    <name type="common">Malaysian fruit fly</name>
    <name type="synonym">Chaetodacus latifrons</name>
    <dbReference type="NCBI Taxonomy" id="174628"/>
    <lineage>
        <taxon>Eukaryota</taxon>
        <taxon>Metazoa</taxon>
        <taxon>Ecdysozoa</taxon>
        <taxon>Arthropoda</taxon>
        <taxon>Hexapoda</taxon>
        <taxon>Insecta</taxon>
        <taxon>Pterygota</taxon>
        <taxon>Neoptera</taxon>
        <taxon>Endopterygota</taxon>
        <taxon>Diptera</taxon>
        <taxon>Brachycera</taxon>
        <taxon>Muscomorpha</taxon>
        <taxon>Tephritoidea</taxon>
        <taxon>Tephritidae</taxon>
        <taxon>Bactrocera</taxon>
        <taxon>Bactrocera</taxon>
    </lineage>
</organism>
<dbReference type="Pfam" id="PF12796">
    <property type="entry name" value="Ank_2"/>
    <property type="match status" value="1"/>
</dbReference>
<keyword evidence="1" id="KW-0040">ANK repeat</keyword>
<dbReference type="InterPro" id="IPR003887">
    <property type="entry name" value="LEM_dom"/>
</dbReference>
<sequence>MSDPDMTNFQVDQRSNFISLILLDALEDGNESDIYAIIAKNKVDASYVPIERGISPLHYACGMDNAAVAVDIIKIFLEGGADANVRSNENMTPLHVAAIFGRVDIVVLLLKYGARHDLLDDERKTPIHYAIEECHFDVLEVIRDHIFQHKYELERKRSIEYVSDNGNYSTRGESNKQKEKGSNVTPVNRMFSNVRNNDSGNPDTPNNKYTPNRVHYNYDVTSPYYINITHRRHRPQPVFPPIRSPPNSKNKSNDFECENLSVPDPNTKEDQEKESTDTQSSVNVFHLTEKNLKELSKTSNLDRSCHSMIEAWRKKVESSRAKRSILRCYSDVDEMVNEVMKSDHLNFTNTILQENAKTVSEDNESETNPIMIPNLSLGAIIQKAAQAHVLDQEEQGPDPDSSYHTVPPIIDNEFRGSIKKQPSRNSPKLYLKEKSDKNPSGDYILQMAEAYVHTDDENGLVFYETKLLSSQKSATNCEQQNLDSTVSTNNTHILDYETDELRAELAQFGDPPGPITRSTKRLYIKRLIKYKRNAPDLQQINTNGKQNAPESAKLSVELQRTIRSAEHFALIPEYHKYECKSTEYFANLQNKHKMREGHLKQSFIYMLIDPRISCNLPGESLYIERHKAWVRFLESVFYVGKGKTSRPYSHLYEAMKLHSRVHSHQKITNSRTDIVQSQRGKTSSIRKQTLCLDVFKANVQTPLDNKKLERILDIWRCGKGVVCLHVFHNILPSEAYTREAAIIDAFGIQHLTNHKRGDYYGPAQTWTMKEKKMFGISLLYKAMQIYLAEGESQLSPSDLI</sequence>
<dbReference type="PANTHER" id="PTHR46427">
    <property type="entry name" value="ANKYRIN REPEAT AND LEM DOMAIN-CONTAINING PROTEIN 1"/>
    <property type="match status" value="1"/>
</dbReference>
<feature type="region of interest" description="Disordered" evidence="2">
    <location>
        <begin position="388"/>
        <end position="409"/>
    </location>
</feature>
<dbReference type="InterPro" id="IPR036770">
    <property type="entry name" value="Ankyrin_rpt-contain_sf"/>
</dbReference>
<dbReference type="Pfam" id="PF22945">
    <property type="entry name" value="LEM-3_GIY-YIG"/>
    <property type="match status" value="2"/>
</dbReference>
<feature type="compositionally biased region" description="Polar residues" evidence="2">
    <location>
        <begin position="182"/>
        <end position="210"/>
    </location>
</feature>
<dbReference type="GO" id="GO:0005737">
    <property type="term" value="C:cytoplasm"/>
    <property type="evidence" value="ECO:0007669"/>
    <property type="project" value="TreeGrafter"/>
</dbReference>
<gene>
    <name evidence="4" type="primary">ANKLE1_0</name>
    <name evidence="4" type="ORF">c0_g1_i1</name>
</gene>
<dbReference type="Gene3D" id="1.10.720.40">
    <property type="match status" value="1"/>
</dbReference>
<dbReference type="PANTHER" id="PTHR46427:SF1">
    <property type="entry name" value="ANKYRIN REPEAT AND LEM DOMAIN-CONTAINING PROTEIN 1"/>
    <property type="match status" value="1"/>
</dbReference>
<protein>
    <submittedName>
        <fullName evidence="4">Ankyrin repeat and LEM domain-containing protein 1</fullName>
    </submittedName>
</protein>
<feature type="region of interest" description="Disordered" evidence="2">
    <location>
        <begin position="417"/>
        <end position="436"/>
    </location>
</feature>
<feature type="region of interest" description="Disordered" evidence="2">
    <location>
        <begin position="164"/>
        <end position="215"/>
    </location>
</feature>
<dbReference type="CDD" id="cd12934">
    <property type="entry name" value="LEM"/>
    <property type="match status" value="1"/>
</dbReference>
<dbReference type="SUPFAM" id="SSF63451">
    <property type="entry name" value="LEM domain"/>
    <property type="match status" value="1"/>
</dbReference>
<dbReference type="InterPro" id="IPR002110">
    <property type="entry name" value="Ankyrin_rpt"/>
</dbReference>
<dbReference type="InterPro" id="IPR011015">
    <property type="entry name" value="LEM/LEM-like_dom_sf"/>
</dbReference>
<reference evidence="4" key="1">
    <citation type="submission" date="2015-06" db="EMBL/GenBank/DDBJ databases">
        <authorList>
            <person name="Hoefler B.C."/>
            <person name="Straight P.D."/>
        </authorList>
    </citation>
    <scope>NUCLEOTIDE SEQUENCE</scope>
</reference>
<dbReference type="PROSITE" id="PS50297">
    <property type="entry name" value="ANK_REP_REGION"/>
    <property type="match status" value="2"/>
</dbReference>
<feature type="repeat" description="ANK" evidence="1">
    <location>
        <begin position="89"/>
        <end position="121"/>
    </location>
</feature>
<dbReference type="SUPFAM" id="SSF48403">
    <property type="entry name" value="Ankyrin repeat"/>
    <property type="match status" value="1"/>
</dbReference>
<dbReference type="PROSITE" id="PS50088">
    <property type="entry name" value="ANK_REPEAT"/>
    <property type="match status" value="2"/>
</dbReference>
<feature type="domain" description="LEM" evidence="3">
    <location>
        <begin position="490"/>
        <end position="534"/>
    </location>
</feature>
<evidence type="ECO:0000259" key="3">
    <source>
        <dbReference type="PROSITE" id="PS50954"/>
    </source>
</evidence>
<dbReference type="InterPro" id="IPR034998">
    <property type="entry name" value="ANKLE1"/>
</dbReference>
<dbReference type="EMBL" id="GDHF01024938">
    <property type="protein sequence ID" value="JAI27376.1"/>
    <property type="molecule type" value="Transcribed_RNA"/>
</dbReference>
<proteinExistence type="predicted"/>
<feature type="compositionally biased region" description="Basic and acidic residues" evidence="2">
    <location>
        <begin position="266"/>
        <end position="276"/>
    </location>
</feature>
<dbReference type="GO" id="GO:0000712">
    <property type="term" value="P:resolution of meiotic recombination intermediates"/>
    <property type="evidence" value="ECO:0007669"/>
    <property type="project" value="TreeGrafter"/>
</dbReference>
<dbReference type="Gene3D" id="1.25.40.20">
    <property type="entry name" value="Ankyrin repeat-containing domain"/>
    <property type="match status" value="1"/>
</dbReference>
<evidence type="ECO:0000256" key="1">
    <source>
        <dbReference type="PROSITE-ProRule" id="PRU00023"/>
    </source>
</evidence>
<feature type="repeat" description="ANK" evidence="1">
    <location>
        <begin position="52"/>
        <end position="88"/>
    </location>
</feature>
<evidence type="ECO:0000313" key="4">
    <source>
        <dbReference type="EMBL" id="JAI27376.1"/>
    </source>
</evidence>
<dbReference type="AlphaFoldDB" id="A0A0K8ULF0"/>
<evidence type="ECO:0000256" key="2">
    <source>
        <dbReference type="SAM" id="MobiDB-lite"/>
    </source>
</evidence>
<dbReference type="PROSITE" id="PS50954">
    <property type="entry name" value="LEM"/>
    <property type="match status" value="1"/>
</dbReference>
<dbReference type="GeneID" id="108978838"/>
<dbReference type="GO" id="GO:0005654">
    <property type="term" value="C:nucleoplasm"/>
    <property type="evidence" value="ECO:0007669"/>
    <property type="project" value="TreeGrafter"/>
</dbReference>
<dbReference type="SMART" id="SM00540">
    <property type="entry name" value="LEM"/>
    <property type="match status" value="1"/>
</dbReference>
<accession>A0A0K8ULF0</accession>
<feature type="region of interest" description="Disordered" evidence="2">
    <location>
        <begin position="232"/>
        <end position="281"/>
    </location>
</feature>
<dbReference type="GO" id="GO:0000724">
    <property type="term" value="P:double-strand break repair via homologous recombination"/>
    <property type="evidence" value="ECO:0007669"/>
    <property type="project" value="TreeGrafter"/>
</dbReference>
<name>A0A0K8ULF0_BACLA</name>